<dbReference type="Pfam" id="PF02181">
    <property type="entry name" value="FH2"/>
    <property type="match status" value="1"/>
</dbReference>
<feature type="compositionally biased region" description="Polar residues" evidence="2">
    <location>
        <begin position="582"/>
        <end position="591"/>
    </location>
</feature>
<dbReference type="Proteomes" id="UP000008743">
    <property type="component" value="Unassembled WGS sequence"/>
</dbReference>
<dbReference type="PANTHER" id="PTHR45920">
    <property type="entry name" value="FORMIN HOMOLOGY 2 DOMAIN CONTAINING, ISOFORM I"/>
    <property type="match status" value="1"/>
</dbReference>
<dbReference type="EMBL" id="KE346373">
    <property type="protein sequence ID" value="KJE97141.1"/>
    <property type="molecule type" value="Genomic_DNA"/>
</dbReference>
<evidence type="ECO:0000259" key="4">
    <source>
        <dbReference type="PROSITE" id="PS51444"/>
    </source>
</evidence>
<dbReference type="PROSITE" id="PS51232">
    <property type="entry name" value="GBD_FH3"/>
    <property type="match status" value="1"/>
</dbReference>
<feature type="compositionally biased region" description="Low complexity" evidence="2">
    <location>
        <begin position="1277"/>
        <end position="1299"/>
    </location>
</feature>
<keyword evidence="6" id="KW-1185">Reference proteome</keyword>
<dbReference type="PROSITE" id="PS51444">
    <property type="entry name" value="FH2"/>
    <property type="match status" value="1"/>
</dbReference>
<dbReference type="InterPro" id="IPR042201">
    <property type="entry name" value="FH2_Formin_sf"/>
</dbReference>
<dbReference type="InterPro" id="IPR014768">
    <property type="entry name" value="GBD/FH3_dom"/>
</dbReference>
<feature type="domain" description="GBD/FH3" evidence="3">
    <location>
        <begin position="1"/>
        <end position="371"/>
    </location>
</feature>
<sequence>MLMPPLKVETCALQINATNIYLDLDEDINNQPEDCGLKSFSLVLLRTKPSVRAETVIKHLHSTDVKELRKSIFTLRRMFKEDETFVQEFIFAEGLRTLMKVTRTAEQLTQVYVLRALGNAICFVDGMEQLLKSMDVLVDIVKFALTDSSNLAKAALELLVVVTDYRESNHELIVDAFRRISTETKQPMFKSLVQQIANIGDEEVQVYCMTLINKTLAAADEEDLFYDLIDHLEIAGISKLKKPSSGPYRQALLDYEHTVEEADKGKVSNASAQTLALAKRSAPGKAADVKPAAADLKKVDVKPAEVKPAEVKPASNTSTPSKPSVTVADPTPAKTALTTSSSTSSPAVSVTSRYAPASTTTTTTTTTTKPADSTLSPASSPAVSVTSRYAPASTTTSTPSAAVSPTSDGSVSKAASTPSVLSRYTPGGSSTAAPDASAKTASALAAMANESDKRRNPDSGLNALKDVSALAMSALAGPETAIVDTPPKPTGSSSATSFSTISGHRATLPKPETAAGVAATTTTTTPAPASSTTSAATTATPTTTTTTAAASDAAKTEPAATIASPPPASSTRSVSPDPTPNTPSRATSGSVRQKRMERNLKMRGESDNSATLAAIATSHEDAAEDGQSQTPSPLPRSAGLPAVSDTSSEVQPANATAAAPGTANDAEFTRPASHRRSSSYTQATEGGGASTAPSEPTVVEIVVPVPGKLVRIEVEEPEAPPPPAPIVRKKFAQKEFILRSFDFSDLNEGDDEDPLDETVGMLPGGDGSGPPGPPPPPPMGGGPPMPPPPPPAMGGPPMPPPPPPMAGAPPPPPPPGAPAPPPAPGALGATTGTGAGADKVVMRQLHWTKVSVPMVRAPNAAATVWEEVKPVTINTAKWTQLFGVVKTAAADKEAKADDSQAKPRKITVLDGKRSNAVAIAITKLPAAKHIRDVILTQDDRKVTKEDIRRLLDLCPTDEELQAIQAGISANPDIPLDTAEEYLNALGSVPAVQARLKVWSFLHDFEERFNQNASQLLSIKLAVSELHDSNALKTVMSLVLAIGNHLNAGSARGLAKGFQLDVLNKLQDAKDVTGKVTLLQHLVTLVLEEYPAAASLYDELSHVVDVTKMDVDGLEGRLSKLTSDVNSIRDLVDEVTLAASTSLALSVTQQSAESPYKAIIPKFLADAGHQCEVMEAAHYRINNRFGKLLLYFGLSVSTAKKTKLSEFSTMISDFAFDYRMNVKKQVEAKELVKVKRERNKTRGQRITLTGKNDPNKPPGADKLNGMPSPKLGASLTVPGAAESPSLSSSTASAATPSLGSTDDDDEDEMMSALAKTLISSATSSANKRKKMRKPSCLGPRTTIRAALASASTAN</sequence>
<dbReference type="SMART" id="SM00498">
    <property type="entry name" value="FH2"/>
    <property type="match status" value="1"/>
</dbReference>
<dbReference type="Gene3D" id="1.25.10.10">
    <property type="entry name" value="Leucine-rich Repeat Variant"/>
    <property type="match status" value="1"/>
</dbReference>
<keyword evidence="1" id="KW-0009">Actin-binding</keyword>
<feature type="compositionally biased region" description="Polar residues" evidence="2">
    <location>
        <begin position="408"/>
        <end position="422"/>
    </location>
</feature>
<dbReference type="InterPro" id="IPR056771">
    <property type="entry name" value="FH3_FHOD1-3-like"/>
</dbReference>
<dbReference type="GO" id="GO:0005737">
    <property type="term" value="C:cytoplasm"/>
    <property type="evidence" value="ECO:0007669"/>
    <property type="project" value="TreeGrafter"/>
</dbReference>
<evidence type="ECO:0000259" key="3">
    <source>
        <dbReference type="PROSITE" id="PS51232"/>
    </source>
</evidence>
<feature type="compositionally biased region" description="Acidic residues" evidence="2">
    <location>
        <begin position="745"/>
        <end position="756"/>
    </location>
</feature>
<feature type="domain" description="FH2" evidence="4">
    <location>
        <begin position="832"/>
        <end position="1243"/>
    </location>
</feature>
<feature type="region of interest" description="Disordered" evidence="2">
    <location>
        <begin position="743"/>
        <end position="834"/>
    </location>
</feature>
<feature type="region of interest" description="Disordered" evidence="2">
    <location>
        <begin position="1233"/>
        <end position="1353"/>
    </location>
</feature>
<feature type="compositionally biased region" description="Low complexity" evidence="2">
    <location>
        <begin position="513"/>
        <end position="576"/>
    </location>
</feature>
<dbReference type="PANTHER" id="PTHR45920:SF4">
    <property type="entry name" value="FORMIN HOMOLOGY 2 DOMAIN CONTAINING, ISOFORM I"/>
    <property type="match status" value="1"/>
</dbReference>
<dbReference type="InParanoid" id="A0A0D2UQ75"/>
<feature type="region of interest" description="Disordered" evidence="2">
    <location>
        <begin position="480"/>
        <end position="594"/>
    </location>
</feature>
<dbReference type="SUPFAM" id="SSF101447">
    <property type="entry name" value="Formin homology 2 domain (FH2 domain)"/>
    <property type="match status" value="1"/>
</dbReference>
<protein>
    <recommendedName>
        <fullName evidence="7">FH2 domain-containing protein</fullName>
    </recommendedName>
</protein>
<reference evidence="6" key="1">
    <citation type="submission" date="2011-02" db="EMBL/GenBank/DDBJ databases">
        <title>The Genome Sequence of Capsaspora owczarzaki ATCC 30864.</title>
        <authorList>
            <person name="Russ C."/>
            <person name="Cuomo C."/>
            <person name="Burger G."/>
            <person name="Gray M.W."/>
            <person name="Holland P.W.H."/>
            <person name="King N."/>
            <person name="Lang F.B.F."/>
            <person name="Roger A.J."/>
            <person name="Ruiz-Trillo I."/>
            <person name="Young S.K."/>
            <person name="Zeng Q."/>
            <person name="Gargeya S."/>
            <person name="Alvarado L."/>
            <person name="Berlin A."/>
            <person name="Chapman S.B."/>
            <person name="Chen Z."/>
            <person name="Freedman E."/>
            <person name="Gellesch M."/>
            <person name="Goldberg J."/>
            <person name="Griggs A."/>
            <person name="Gujja S."/>
            <person name="Heilman E."/>
            <person name="Heiman D."/>
            <person name="Howarth C."/>
            <person name="Mehta T."/>
            <person name="Neiman D."/>
            <person name="Pearson M."/>
            <person name="Roberts A."/>
            <person name="Saif S."/>
            <person name="Shea T."/>
            <person name="Shenoy N."/>
            <person name="Sisk P."/>
            <person name="Stolte C."/>
            <person name="Sykes S."/>
            <person name="White J."/>
            <person name="Yandava C."/>
            <person name="Haas B."/>
            <person name="Nusbaum C."/>
            <person name="Birren B."/>
        </authorList>
    </citation>
    <scope>NUCLEOTIDE SEQUENCE</scope>
    <source>
        <strain evidence="6">ATCC 30864</strain>
    </source>
</reference>
<dbReference type="InterPro" id="IPR015425">
    <property type="entry name" value="FH2_Formin"/>
</dbReference>
<evidence type="ECO:0000313" key="6">
    <source>
        <dbReference type="Proteomes" id="UP000008743"/>
    </source>
</evidence>
<feature type="compositionally biased region" description="Polar residues" evidence="2">
    <location>
        <begin position="314"/>
        <end position="324"/>
    </location>
</feature>
<feature type="region of interest" description="Disordered" evidence="2">
    <location>
        <begin position="619"/>
        <end position="695"/>
    </location>
</feature>
<feature type="compositionally biased region" description="Low complexity" evidence="2">
    <location>
        <begin position="330"/>
        <end position="352"/>
    </location>
</feature>
<dbReference type="GO" id="GO:0005856">
    <property type="term" value="C:cytoskeleton"/>
    <property type="evidence" value="ECO:0007669"/>
    <property type="project" value="TreeGrafter"/>
</dbReference>
<name>A0A0D2UQ75_CAPO3</name>
<feature type="region of interest" description="Disordered" evidence="2">
    <location>
        <begin position="304"/>
        <end position="436"/>
    </location>
</feature>
<dbReference type="SUPFAM" id="SSF48371">
    <property type="entry name" value="ARM repeat"/>
    <property type="match status" value="1"/>
</dbReference>
<dbReference type="RefSeq" id="XP_004343474.2">
    <property type="nucleotide sequence ID" value="XM_004343424.2"/>
</dbReference>
<evidence type="ECO:0000313" key="5">
    <source>
        <dbReference type="EMBL" id="KJE97141.1"/>
    </source>
</evidence>
<accession>A0A0D2UQ75</accession>
<feature type="compositionally biased region" description="Low complexity" evidence="2">
    <location>
        <begin position="490"/>
        <end position="502"/>
    </location>
</feature>
<proteinExistence type="predicted"/>
<evidence type="ECO:0000256" key="1">
    <source>
        <dbReference type="ARBA" id="ARBA00023203"/>
    </source>
</evidence>
<gene>
    <name evidence="5" type="ORF">CAOG_007600</name>
</gene>
<feature type="compositionally biased region" description="Low complexity" evidence="2">
    <location>
        <begin position="359"/>
        <end position="407"/>
    </location>
</feature>
<dbReference type="PhylomeDB" id="A0A0D2UQ75"/>
<feature type="compositionally biased region" description="Pro residues" evidence="2">
    <location>
        <begin position="770"/>
        <end position="824"/>
    </location>
</feature>
<organism evidence="5 6">
    <name type="scientific">Capsaspora owczarzaki (strain ATCC 30864)</name>
    <dbReference type="NCBI Taxonomy" id="595528"/>
    <lineage>
        <taxon>Eukaryota</taxon>
        <taxon>Filasterea</taxon>
        <taxon>Capsaspora</taxon>
    </lineage>
</organism>
<dbReference type="eggNOG" id="KOG1925">
    <property type="taxonomic scope" value="Eukaryota"/>
</dbReference>
<evidence type="ECO:0008006" key="7">
    <source>
        <dbReference type="Google" id="ProtNLM"/>
    </source>
</evidence>
<dbReference type="InterPro" id="IPR011989">
    <property type="entry name" value="ARM-like"/>
</dbReference>
<feature type="compositionally biased region" description="Low complexity" evidence="2">
    <location>
        <begin position="652"/>
        <end position="666"/>
    </location>
</feature>
<dbReference type="GO" id="GO:0051015">
    <property type="term" value="F:actin filament binding"/>
    <property type="evidence" value="ECO:0007669"/>
    <property type="project" value="TreeGrafter"/>
</dbReference>
<evidence type="ECO:0000256" key="2">
    <source>
        <dbReference type="SAM" id="MobiDB-lite"/>
    </source>
</evidence>
<dbReference type="InterPro" id="IPR016024">
    <property type="entry name" value="ARM-type_fold"/>
</dbReference>
<dbReference type="GO" id="GO:0030866">
    <property type="term" value="P:cortical actin cytoskeleton organization"/>
    <property type="evidence" value="ECO:0007669"/>
    <property type="project" value="TreeGrafter"/>
</dbReference>
<dbReference type="Gene3D" id="1.20.58.2220">
    <property type="entry name" value="Formin, FH2 domain"/>
    <property type="match status" value="1"/>
</dbReference>
<dbReference type="OrthoDB" id="9806920at2759"/>
<dbReference type="Pfam" id="PF24959">
    <property type="entry name" value="FH3_FHOD1-3"/>
    <property type="match status" value="1"/>
</dbReference>